<organism evidence="2 3">
    <name type="scientific">Thalassiosira oceanica</name>
    <name type="common">Marine diatom</name>
    <dbReference type="NCBI Taxonomy" id="159749"/>
    <lineage>
        <taxon>Eukaryota</taxon>
        <taxon>Sar</taxon>
        <taxon>Stramenopiles</taxon>
        <taxon>Ochrophyta</taxon>
        <taxon>Bacillariophyta</taxon>
        <taxon>Coscinodiscophyceae</taxon>
        <taxon>Thalassiosirophycidae</taxon>
        <taxon>Thalassiosirales</taxon>
        <taxon>Thalassiosiraceae</taxon>
        <taxon>Thalassiosira</taxon>
    </lineage>
</organism>
<sequence>MEAAVDSSTVLPHDVDVLPQFMATPFDEKTMERLYKTKNGQGIGTLPGRRKSTVDEIDELPIMPQETYLNSLAKGQLGTDNEAAGNTIYREGGEFLIEEGRKLLEYKRPREHDIEQANEKARQTETLLQHQHDFQQQRLVQLSMQRTLAAQNQFPQQYLPLPQAAAAQQFGGYQFNPWQNNQHSFGQQVGAAMTVANYSHSQPAQFSQAKEAFTFPQASHLPKGAGSKPTRKRKQPKIVEATGDVIQLTEANLPEVEALPVAFGYFVNDTDSKAQAESVTKRLSKDSSKRARAKLLLEKPAKGLGEGWVARTFERVSGATAGHTDTYFYSPREGLKFRAMKGCRIFVEICREAGVDGDEKKAWRLFKERGNRA</sequence>
<dbReference type="InterPro" id="IPR016177">
    <property type="entry name" value="DNA-bd_dom_sf"/>
</dbReference>
<dbReference type="Proteomes" id="UP000266841">
    <property type="component" value="Unassembled WGS sequence"/>
</dbReference>
<name>K0S2C2_THAOC</name>
<gene>
    <name evidence="2" type="ORF">THAOC_20386</name>
</gene>
<evidence type="ECO:0000256" key="1">
    <source>
        <dbReference type="SAM" id="MobiDB-lite"/>
    </source>
</evidence>
<dbReference type="SUPFAM" id="SSF54171">
    <property type="entry name" value="DNA-binding domain"/>
    <property type="match status" value="1"/>
</dbReference>
<evidence type="ECO:0008006" key="4">
    <source>
        <dbReference type="Google" id="ProtNLM"/>
    </source>
</evidence>
<dbReference type="EMBL" id="AGNL01022974">
    <property type="protein sequence ID" value="EJK59395.1"/>
    <property type="molecule type" value="Genomic_DNA"/>
</dbReference>
<dbReference type="eggNOG" id="ENOG502R2DF">
    <property type="taxonomic scope" value="Eukaryota"/>
</dbReference>
<accession>K0S2C2</accession>
<dbReference type="Gene3D" id="3.30.890.10">
    <property type="entry name" value="Methyl-cpg-binding Protein 2, Chain A"/>
    <property type="match status" value="1"/>
</dbReference>
<comment type="caution">
    <text evidence="2">The sequence shown here is derived from an EMBL/GenBank/DDBJ whole genome shotgun (WGS) entry which is preliminary data.</text>
</comment>
<protein>
    <recommendedName>
        <fullName evidence="4">MBD domain-containing protein</fullName>
    </recommendedName>
</protein>
<feature type="region of interest" description="Disordered" evidence="1">
    <location>
        <begin position="218"/>
        <end position="237"/>
    </location>
</feature>
<dbReference type="OrthoDB" id="49455at2759"/>
<dbReference type="AlphaFoldDB" id="K0S2C2"/>
<proteinExistence type="predicted"/>
<evidence type="ECO:0000313" key="2">
    <source>
        <dbReference type="EMBL" id="EJK59395.1"/>
    </source>
</evidence>
<evidence type="ECO:0000313" key="3">
    <source>
        <dbReference type="Proteomes" id="UP000266841"/>
    </source>
</evidence>
<reference evidence="2 3" key="1">
    <citation type="journal article" date="2012" name="Genome Biol.">
        <title>Genome and low-iron response of an oceanic diatom adapted to chronic iron limitation.</title>
        <authorList>
            <person name="Lommer M."/>
            <person name="Specht M."/>
            <person name="Roy A.S."/>
            <person name="Kraemer L."/>
            <person name="Andreson R."/>
            <person name="Gutowska M.A."/>
            <person name="Wolf J."/>
            <person name="Bergner S.V."/>
            <person name="Schilhabel M.B."/>
            <person name="Klostermeier U.C."/>
            <person name="Beiko R.G."/>
            <person name="Rosenstiel P."/>
            <person name="Hippler M."/>
            <person name="Laroche J."/>
        </authorList>
    </citation>
    <scope>NUCLEOTIDE SEQUENCE [LARGE SCALE GENOMIC DNA]</scope>
    <source>
        <strain evidence="2 3">CCMP1005</strain>
    </source>
</reference>
<dbReference type="GO" id="GO:0003677">
    <property type="term" value="F:DNA binding"/>
    <property type="evidence" value="ECO:0007669"/>
    <property type="project" value="InterPro"/>
</dbReference>
<keyword evidence="3" id="KW-1185">Reference proteome</keyword>